<keyword evidence="7 9" id="KW-0472">Membrane</keyword>
<name>A0A8W8ISJ3_MAGGI</name>
<feature type="transmembrane region" description="Helical" evidence="9">
    <location>
        <begin position="149"/>
        <end position="171"/>
    </location>
</feature>
<evidence type="ECO:0000313" key="13">
    <source>
        <dbReference type="Proteomes" id="UP000005408"/>
    </source>
</evidence>
<reference evidence="12" key="1">
    <citation type="submission" date="2022-08" db="UniProtKB">
        <authorList>
            <consortium name="EnsemblMetazoa"/>
        </authorList>
    </citation>
    <scope>IDENTIFICATION</scope>
    <source>
        <strain evidence="12">05x7-T-G4-1.051#20</strain>
    </source>
</reference>
<dbReference type="Proteomes" id="UP000005408">
    <property type="component" value="Unassembled WGS sequence"/>
</dbReference>
<dbReference type="GO" id="GO:0098719">
    <property type="term" value="P:sodium ion import across plasma membrane"/>
    <property type="evidence" value="ECO:0007669"/>
    <property type="project" value="TreeGrafter"/>
</dbReference>
<dbReference type="AlphaFoldDB" id="A0A8W8ISJ3"/>
<dbReference type="PANTHER" id="PTHR10110">
    <property type="entry name" value="SODIUM/HYDROGEN EXCHANGER"/>
    <property type="match status" value="1"/>
</dbReference>
<keyword evidence="3 9" id="KW-0812">Transmembrane</keyword>
<evidence type="ECO:0000256" key="6">
    <source>
        <dbReference type="ARBA" id="ARBA00023065"/>
    </source>
</evidence>
<evidence type="ECO:0000256" key="10">
    <source>
        <dbReference type="SAM" id="SignalP"/>
    </source>
</evidence>
<feature type="signal peptide" evidence="10">
    <location>
        <begin position="1"/>
        <end position="19"/>
    </location>
</feature>
<accession>A0A8W8ISJ3</accession>
<evidence type="ECO:0000259" key="11">
    <source>
        <dbReference type="Pfam" id="PF00999"/>
    </source>
</evidence>
<dbReference type="PRINTS" id="PR01084">
    <property type="entry name" value="NAHEXCHNGR"/>
</dbReference>
<keyword evidence="8" id="KW-0739">Sodium transport</keyword>
<feature type="chain" id="PRO_5036458887" description="Cation/H+ exchanger transmembrane domain-containing protein" evidence="10">
    <location>
        <begin position="20"/>
        <end position="234"/>
    </location>
</feature>
<keyword evidence="6" id="KW-0406">Ion transport</keyword>
<evidence type="ECO:0000256" key="5">
    <source>
        <dbReference type="ARBA" id="ARBA00023053"/>
    </source>
</evidence>
<evidence type="ECO:0000256" key="2">
    <source>
        <dbReference type="ARBA" id="ARBA00022448"/>
    </source>
</evidence>
<evidence type="ECO:0000256" key="7">
    <source>
        <dbReference type="ARBA" id="ARBA00023136"/>
    </source>
</evidence>
<feature type="transmembrane region" description="Helical" evidence="9">
    <location>
        <begin position="120"/>
        <end position="137"/>
    </location>
</feature>
<dbReference type="GO" id="GO:0015385">
    <property type="term" value="F:sodium:proton antiporter activity"/>
    <property type="evidence" value="ECO:0007669"/>
    <property type="project" value="InterPro"/>
</dbReference>
<sequence length="234" mass="25488">MTRIFWLLLLCGLVSVVLSSSNVLSSNDTSTENETKKEEEHHASIHLATIKFDYVKQPLIIAVFIFAAGIAKLAFHHAEFISSRVPESCQTTESSACKTFNESAVYHVEQRPAISMTSSLFFLCLLPPIILESAYSLHDRTFFENLGSVIIFAVIGTVLNCFLIGPTLFAASTLGAMGSLELDLKPCLVFSAIIVAVDPVAVRTIETSSLTLIQLINCPPHDLTNGLARTLLSI</sequence>
<keyword evidence="13" id="KW-1185">Reference proteome</keyword>
<evidence type="ECO:0000256" key="4">
    <source>
        <dbReference type="ARBA" id="ARBA00022989"/>
    </source>
</evidence>
<feature type="transmembrane region" description="Helical" evidence="9">
    <location>
        <begin position="57"/>
        <end position="75"/>
    </location>
</feature>
<evidence type="ECO:0000256" key="8">
    <source>
        <dbReference type="ARBA" id="ARBA00023201"/>
    </source>
</evidence>
<dbReference type="PANTHER" id="PTHR10110:SF126">
    <property type="entry name" value="NA(+)_H(+) EXCHANGER PROTEIN 7"/>
    <property type="match status" value="1"/>
</dbReference>
<comment type="subcellular location">
    <subcellularLocation>
        <location evidence="1">Membrane</location>
        <topology evidence="1">Multi-pass membrane protein</topology>
    </subcellularLocation>
</comment>
<dbReference type="GO" id="GO:0015386">
    <property type="term" value="F:potassium:proton antiporter activity"/>
    <property type="evidence" value="ECO:0007669"/>
    <property type="project" value="TreeGrafter"/>
</dbReference>
<evidence type="ECO:0000256" key="1">
    <source>
        <dbReference type="ARBA" id="ARBA00004141"/>
    </source>
</evidence>
<dbReference type="Pfam" id="PF00999">
    <property type="entry name" value="Na_H_Exchanger"/>
    <property type="match status" value="1"/>
</dbReference>
<dbReference type="GO" id="GO:0051453">
    <property type="term" value="P:regulation of intracellular pH"/>
    <property type="evidence" value="ECO:0007669"/>
    <property type="project" value="TreeGrafter"/>
</dbReference>
<protein>
    <recommendedName>
        <fullName evidence="11">Cation/H+ exchanger transmembrane domain-containing protein</fullName>
    </recommendedName>
</protein>
<dbReference type="GO" id="GO:0005886">
    <property type="term" value="C:plasma membrane"/>
    <property type="evidence" value="ECO:0007669"/>
    <property type="project" value="TreeGrafter"/>
</dbReference>
<evidence type="ECO:0000313" key="12">
    <source>
        <dbReference type="EnsemblMetazoa" id="G15668.2:cds"/>
    </source>
</evidence>
<evidence type="ECO:0000256" key="9">
    <source>
        <dbReference type="SAM" id="Phobius"/>
    </source>
</evidence>
<dbReference type="EnsemblMetazoa" id="G15668.2">
    <property type="protein sequence ID" value="G15668.2:cds"/>
    <property type="gene ID" value="G15668"/>
</dbReference>
<evidence type="ECO:0000256" key="3">
    <source>
        <dbReference type="ARBA" id="ARBA00022692"/>
    </source>
</evidence>
<proteinExistence type="predicted"/>
<dbReference type="InterPro" id="IPR018422">
    <property type="entry name" value="Cation/H_exchanger_CPA1"/>
</dbReference>
<dbReference type="InterPro" id="IPR004709">
    <property type="entry name" value="NaH_exchanger"/>
</dbReference>
<keyword evidence="2" id="KW-0813">Transport</keyword>
<feature type="domain" description="Cation/H+ exchanger transmembrane" evidence="11">
    <location>
        <begin position="45"/>
        <end position="205"/>
    </location>
</feature>
<keyword evidence="10" id="KW-0732">Signal</keyword>
<organism evidence="12 13">
    <name type="scientific">Magallana gigas</name>
    <name type="common">Pacific oyster</name>
    <name type="synonym">Crassostrea gigas</name>
    <dbReference type="NCBI Taxonomy" id="29159"/>
    <lineage>
        <taxon>Eukaryota</taxon>
        <taxon>Metazoa</taxon>
        <taxon>Spiralia</taxon>
        <taxon>Lophotrochozoa</taxon>
        <taxon>Mollusca</taxon>
        <taxon>Bivalvia</taxon>
        <taxon>Autobranchia</taxon>
        <taxon>Pteriomorphia</taxon>
        <taxon>Ostreida</taxon>
        <taxon>Ostreoidea</taxon>
        <taxon>Ostreidae</taxon>
        <taxon>Magallana</taxon>
    </lineage>
</organism>
<dbReference type="InterPro" id="IPR006153">
    <property type="entry name" value="Cation/H_exchanger_TM"/>
</dbReference>
<keyword evidence="5" id="KW-0915">Sodium</keyword>
<keyword evidence="4 9" id="KW-1133">Transmembrane helix</keyword>